<keyword evidence="3" id="KW-0997">Cell inner membrane</keyword>
<protein>
    <submittedName>
        <fullName evidence="7">Bacterial lipid A biosynthesis acyltransferase</fullName>
    </submittedName>
</protein>
<accession>A0A3R9PL67</accession>
<dbReference type="Pfam" id="PF03279">
    <property type="entry name" value="Lip_A_acyltrans"/>
    <property type="match status" value="1"/>
</dbReference>
<evidence type="ECO:0000256" key="5">
    <source>
        <dbReference type="ARBA" id="ARBA00023136"/>
    </source>
</evidence>
<dbReference type="GO" id="GO:0016746">
    <property type="term" value="F:acyltransferase activity"/>
    <property type="evidence" value="ECO:0007669"/>
    <property type="project" value="UniProtKB-KW"/>
</dbReference>
<comment type="subcellular location">
    <subcellularLocation>
        <location evidence="1">Cell inner membrane</location>
    </subcellularLocation>
</comment>
<dbReference type="EMBL" id="RJNK01000015">
    <property type="protein sequence ID" value="RSI63466.1"/>
    <property type="molecule type" value="Genomic_DNA"/>
</dbReference>
<evidence type="ECO:0000256" key="6">
    <source>
        <dbReference type="ARBA" id="ARBA00023315"/>
    </source>
</evidence>
<dbReference type="InterPro" id="IPR004960">
    <property type="entry name" value="LipA_acyltrans"/>
</dbReference>
<evidence type="ECO:0000256" key="2">
    <source>
        <dbReference type="ARBA" id="ARBA00022475"/>
    </source>
</evidence>
<keyword evidence="5" id="KW-0472">Membrane</keyword>
<dbReference type="GO" id="GO:0005886">
    <property type="term" value="C:plasma membrane"/>
    <property type="evidence" value="ECO:0007669"/>
    <property type="project" value="UniProtKB-SubCell"/>
</dbReference>
<sequence>MNSTDLFIDYDVFLKNYEIYKTMSDIPSFDFYNSLITLINPSYNKESIRRLGEYKEKVKNVDNALFTSDLQEKWAQNQLTVSLELIISILYADKIDIQSNDSLDGLKNGKGKILFYPHYGSYMSILPLLASQGIKFTVLMDEGMTHFWDEILQKVSYGQNIKLHGIQNKKSMINVLHDIKHGYNLMMYPDFTAGETPEYSGDFLSKHAYIPQGPVKIAQKLRTDLLPVAMEYKNNQLLPDITIDKPIDCSNSKEAAMKMMIYMEKIIKKDLSKWWCWEIYNDIILKK</sequence>
<dbReference type="GO" id="GO:0009247">
    <property type="term" value="P:glycolipid biosynthetic process"/>
    <property type="evidence" value="ECO:0007669"/>
    <property type="project" value="UniProtKB-ARBA"/>
</dbReference>
<reference evidence="7 8" key="1">
    <citation type="submission" date="2018-11" db="EMBL/GenBank/DDBJ databases">
        <title>Species Designations Belie Phenotypic and Genotypic Heterogeneity in Oral Streptococci.</title>
        <authorList>
            <person name="Velsko I."/>
        </authorList>
    </citation>
    <scope>NUCLEOTIDE SEQUENCE [LARGE SCALE GENOMIC DNA]</scope>
    <source>
        <strain evidence="7 8">BCC59</strain>
    </source>
</reference>
<evidence type="ECO:0000256" key="1">
    <source>
        <dbReference type="ARBA" id="ARBA00004533"/>
    </source>
</evidence>
<keyword evidence="4 7" id="KW-0808">Transferase</keyword>
<organism evidence="7 8">
    <name type="scientific">Streptococcus oralis</name>
    <dbReference type="NCBI Taxonomy" id="1303"/>
    <lineage>
        <taxon>Bacteria</taxon>
        <taxon>Bacillati</taxon>
        <taxon>Bacillota</taxon>
        <taxon>Bacilli</taxon>
        <taxon>Lactobacillales</taxon>
        <taxon>Streptococcaceae</taxon>
        <taxon>Streptococcus</taxon>
    </lineage>
</organism>
<gene>
    <name evidence="7" type="ORF">D8862_09120</name>
</gene>
<dbReference type="AlphaFoldDB" id="A0A3R9PL67"/>
<proteinExistence type="predicted"/>
<keyword evidence="6 7" id="KW-0012">Acyltransferase</keyword>
<dbReference type="Proteomes" id="UP000272252">
    <property type="component" value="Unassembled WGS sequence"/>
</dbReference>
<evidence type="ECO:0000313" key="7">
    <source>
        <dbReference type="EMBL" id="RSI63466.1"/>
    </source>
</evidence>
<comment type="caution">
    <text evidence="7">The sequence shown here is derived from an EMBL/GenBank/DDBJ whole genome shotgun (WGS) entry which is preliminary data.</text>
</comment>
<keyword evidence="2" id="KW-1003">Cell membrane</keyword>
<name>A0A3R9PL67_STROR</name>
<dbReference type="RefSeq" id="WP_185760861.1">
    <property type="nucleotide sequence ID" value="NZ_RJNK01000015.1"/>
</dbReference>
<evidence type="ECO:0000313" key="8">
    <source>
        <dbReference type="Proteomes" id="UP000272252"/>
    </source>
</evidence>
<evidence type="ECO:0000256" key="3">
    <source>
        <dbReference type="ARBA" id="ARBA00022519"/>
    </source>
</evidence>
<evidence type="ECO:0000256" key="4">
    <source>
        <dbReference type="ARBA" id="ARBA00022679"/>
    </source>
</evidence>